<feature type="binding site" evidence="1">
    <location>
        <position position="197"/>
    </location>
    <ligand>
        <name>[4Fe-4S] cluster</name>
        <dbReference type="ChEBI" id="CHEBI:49883"/>
    </ligand>
</feature>
<evidence type="ECO:0000313" key="3">
    <source>
        <dbReference type="Proteomes" id="UP000243426"/>
    </source>
</evidence>
<keyword evidence="3" id="KW-1185">Reference proteome</keyword>
<comment type="cofactor">
    <cofactor evidence="1">
        <name>[4Fe-4S] cluster</name>
        <dbReference type="ChEBI" id="CHEBI:49883"/>
    </cofactor>
</comment>
<dbReference type="HAMAP" id="MF_02233">
    <property type="entry name" value="UbiV"/>
    <property type="match status" value="1"/>
</dbReference>
<dbReference type="GO" id="GO:0008233">
    <property type="term" value="F:peptidase activity"/>
    <property type="evidence" value="ECO:0007669"/>
    <property type="project" value="UniProtKB-KW"/>
</dbReference>
<keyword evidence="1" id="KW-0408">Iron</keyword>
<dbReference type="Proteomes" id="UP000243426">
    <property type="component" value="Chromosome I"/>
</dbReference>
<evidence type="ECO:0000313" key="2">
    <source>
        <dbReference type="EMBL" id="SDR96015.1"/>
    </source>
</evidence>
<gene>
    <name evidence="1" type="primary">ubiV</name>
    <name evidence="2" type="ORF">SAMN05216198_0856</name>
</gene>
<sequence length="296" mass="32462">MKLTLGPILFYWHRQQIMDFYADMSEQPLDVIYLGETVCSKRRALSLDDWIGLARDVREASGAEVVLSGLALIEAASELSSLRRLCENGEIKVEANDMAAVHYLSGKGVEFVGGPPLNLYNAFALEELIRNGMTRWVPPVECSADLLAALMQQAQANDLALPEIEVFAWGHLPLAYSARCFTARAENLSKDDCGFICQNYPEGVPLTSQEGQAVFTLNGIQTMSSAPTNLLAEYPRMARMGIDALRLSPRAQDMAQVVQMFDAVRQGATPPLALDGCNGYWHGQAGMLRVDEVGLC</sequence>
<dbReference type="GO" id="GO:0051539">
    <property type="term" value="F:4 iron, 4 sulfur cluster binding"/>
    <property type="evidence" value="ECO:0007669"/>
    <property type="project" value="UniProtKB-UniRule"/>
</dbReference>
<dbReference type="GO" id="GO:0006744">
    <property type="term" value="P:ubiquinone biosynthetic process"/>
    <property type="evidence" value="ECO:0007669"/>
    <property type="project" value="UniProtKB-UniRule"/>
</dbReference>
<dbReference type="PANTHER" id="PTHR30217:SF11">
    <property type="entry name" value="UBIQUINONE BIOSYNTHESIS PROTEIN UBIV"/>
    <property type="match status" value="1"/>
</dbReference>
<feature type="binding site" evidence="1">
    <location>
        <position position="39"/>
    </location>
    <ligand>
        <name>[4Fe-4S] cluster</name>
        <dbReference type="ChEBI" id="CHEBI:49883"/>
    </ligand>
</feature>
<keyword evidence="1" id="KW-0004">4Fe-4S</keyword>
<keyword evidence="2" id="KW-0645">Protease</keyword>
<proteinExistence type="inferred from homology"/>
<keyword evidence="1" id="KW-0411">Iron-sulfur</keyword>
<dbReference type="GO" id="GO:0046872">
    <property type="term" value="F:metal ion binding"/>
    <property type="evidence" value="ECO:0007669"/>
    <property type="project" value="UniProtKB-KW"/>
</dbReference>
<dbReference type="PANTHER" id="PTHR30217">
    <property type="entry name" value="PEPTIDASE U32 FAMILY"/>
    <property type="match status" value="1"/>
</dbReference>
<comment type="function">
    <text evidence="1">Required for O(2)-independent ubiquinone (coenzyme Q) biosynthesis. Together with UbiU, is essential for the C6-hydroxylation reaction in the oxygen-independent ubiquinone biosynthesis pathway.</text>
</comment>
<dbReference type="UniPathway" id="UPA00232"/>
<organism evidence="2 3">
    <name type="scientific">Halopseudomonas litoralis</name>
    <dbReference type="NCBI Taxonomy" id="797277"/>
    <lineage>
        <taxon>Bacteria</taxon>
        <taxon>Pseudomonadati</taxon>
        <taxon>Pseudomonadota</taxon>
        <taxon>Gammaproteobacteria</taxon>
        <taxon>Pseudomonadales</taxon>
        <taxon>Pseudomonadaceae</taxon>
        <taxon>Halopseudomonas</taxon>
    </lineage>
</organism>
<dbReference type="AlphaFoldDB" id="A0A1H1NB80"/>
<dbReference type="InterPro" id="IPR051454">
    <property type="entry name" value="RNA/ubiquinone_mod_enzymes"/>
</dbReference>
<dbReference type="InterPro" id="IPR043693">
    <property type="entry name" value="UbiV"/>
</dbReference>
<comment type="subunit">
    <text evidence="1">Forms a heterodimer with UbiU.</text>
</comment>
<dbReference type="OrthoDB" id="8523349at2"/>
<keyword evidence="1" id="KW-0479">Metal-binding</keyword>
<evidence type="ECO:0000256" key="1">
    <source>
        <dbReference type="HAMAP-Rule" id="MF_02233"/>
    </source>
</evidence>
<feature type="binding site" evidence="1">
    <location>
        <position position="193"/>
    </location>
    <ligand>
        <name>[4Fe-4S] cluster</name>
        <dbReference type="ChEBI" id="CHEBI:49883"/>
    </ligand>
</feature>
<dbReference type="RefSeq" id="WP_090272184.1">
    <property type="nucleotide sequence ID" value="NZ_LT629748.1"/>
</dbReference>
<dbReference type="Pfam" id="PF01136">
    <property type="entry name" value="Peptidase_U32"/>
    <property type="match status" value="1"/>
</dbReference>
<comment type="similarity">
    <text evidence="1">Belongs to the peptidase U32 family. UbiV subfamily.</text>
</comment>
<accession>A0A1H1NB80</accession>
<dbReference type="GO" id="GO:0006508">
    <property type="term" value="P:proteolysis"/>
    <property type="evidence" value="ECO:0007669"/>
    <property type="project" value="UniProtKB-KW"/>
</dbReference>
<name>A0A1H1NB80_9GAMM</name>
<comment type="pathway">
    <text evidence="1">Cofactor biosynthesis; ubiquinone biosynthesis.</text>
</comment>
<dbReference type="EMBL" id="LT629748">
    <property type="protein sequence ID" value="SDR96015.1"/>
    <property type="molecule type" value="Genomic_DNA"/>
</dbReference>
<keyword evidence="2" id="KW-0378">Hydrolase</keyword>
<keyword evidence="1" id="KW-0831">Ubiquinone biosynthesis</keyword>
<protein>
    <recommendedName>
        <fullName evidence="1">Ubiquinone biosynthesis protein UbiV</fullName>
    </recommendedName>
</protein>
<dbReference type="STRING" id="797277.SAMN05216198_0856"/>
<dbReference type="NCBIfam" id="NF011991">
    <property type="entry name" value="PRK15447.1"/>
    <property type="match status" value="1"/>
</dbReference>
<dbReference type="InterPro" id="IPR001539">
    <property type="entry name" value="Peptidase_U32"/>
</dbReference>
<reference evidence="3" key="1">
    <citation type="submission" date="2016-10" db="EMBL/GenBank/DDBJ databases">
        <authorList>
            <person name="Varghese N."/>
            <person name="Submissions S."/>
        </authorList>
    </citation>
    <scope>NUCLEOTIDE SEQUENCE [LARGE SCALE GENOMIC DNA]</scope>
    <source>
        <strain evidence="3">2SM5</strain>
    </source>
</reference>
<feature type="binding site" evidence="1">
    <location>
        <position position="180"/>
    </location>
    <ligand>
        <name>[4Fe-4S] cluster</name>
        <dbReference type="ChEBI" id="CHEBI:49883"/>
    </ligand>
</feature>